<proteinExistence type="predicted"/>
<dbReference type="EMBL" id="WNKS01000001">
    <property type="protein sequence ID" value="MTV29636.1"/>
    <property type="molecule type" value="Genomic_DNA"/>
</dbReference>
<accession>A0A6N8DIM8</accession>
<organism evidence="1 2">
    <name type="scientific">Rhodoblastus acidophilus</name>
    <name type="common">Rhodopseudomonas acidophila</name>
    <dbReference type="NCBI Taxonomy" id="1074"/>
    <lineage>
        <taxon>Bacteria</taxon>
        <taxon>Pseudomonadati</taxon>
        <taxon>Pseudomonadota</taxon>
        <taxon>Alphaproteobacteria</taxon>
        <taxon>Hyphomicrobiales</taxon>
        <taxon>Rhodoblastaceae</taxon>
        <taxon>Rhodoblastus</taxon>
    </lineage>
</organism>
<reference evidence="1 2" key="1">
    <citation type="submission" date="2019-11" db="EMBL/GenBank/DDBJ databases">
        <title>Whole-genome sequence of a Rhodoblastus acidophilus DSM 142.</title>
        <authorList>
            <person name="Kyndt J.A."/>
            <person name="Meyer T.E."/>
        </authorList>
    </citation>
    <scope>NUCLEOTIDE SEQUENCE [LARGE SCALE GENOMIC DNA]</scope>
    <source>
        <strain evidence="1 2">DSM 142</strain>
    </source>
</reference>
<dbReference type="OrthoDB" id="5778511at2"/>
<sequence>MNLAVTLLLWGSHMAIRACLAARNSDPAEASALRLNLVRGAKHVNGHVIAAACPILDRRGALLATRSAADAL</sequence>
<evidence type="ECO:0000313" key="1">
    <source>
        <dbReference type="EMBL" id="MTV29636.1"/>
    </source>
</evidence>
<dbReference type="Proteomes" id="UP000439113">
    <property type="component" value="Unassembled WGS sequence"/>
</dbReference>
<gene>
    <name evidence="1" type="ORF">GJ654_01365</name>
</gene>
<comment type="caution">
    <text evidence="1">The sequence shown here is derived from an EMBL/GenBank/DDBJ whole genome shotgun (WGS) entry which is preliminary data.</text>
</comment>
<protein>
    <submittedName>
        <fullName evidence="1">Uncharacterized protein</fullName>
    </submittedName>
</protein>
<dbReference type="AlphaFoldDB" id="A0A6N8DIM8"/>
<dbReference type="RefSeq" id="WP_155444294.1">
    <property type="nucleotide sequence ID" value="NZ_JAOQNR010000001.1"/>
</dbReference>
<name>A0A6N8DIM8_RHOAC</name>
<evidence type="ECO:0000313" key="2">
    <source>
        <dbReference type="Proteomes" id="UP000439113"/>
    </source>
</evidence>